<keyword evidence="4 7" id="KW-0694">RNA-binding</keyword>
<comment type="function">
    <text evidence="7 9">With S4 and S5 plays an important role in translational accuracy. Located at the interface of the 30S and 50S subunits.</text>
</comment>
<dbReference type="SUPFAM" id="SSF50249">
    <property type="entry name" value="Nucleic acid-binding proteins"/>
    <property type="match status" value="1"/>
</dbReference>
<keyword evidence="3 7" id="KW-0699">rRNA-binding</keyword>
<name>A0A7C4FFW1_THEPE</name>
<dbReference type="AlphaFoldDB" id="A0A7C4FFW1"/>
<dbReference type="PIRSF" id="PIRSF002133">
    <property type="entry name" value="Ribosomal_S12/S23"/>
    <property type="match status" value="1"/>
</dbReference>
<proteinExistence type="inferred from homology"/>
<dbReference type="PROSITE" id="PS00055">
    <property type="entry name" value="RIBOSOMAL_S12"/>
    <property type="match status" value="1"/>
</dbReference>
<dbReference type="InterPro" id="IPR022863">
    <property type="entry name" value="Ribosomal_uS12_arc"/>
</dbReference>
<sequence length="147" mass="16513">MPGSKSPRGIFAARKLIKKRKKFRWSDLEYKRRVLQLKKKYDPLEGAPMARGIVIEKVGIESRQPNSAVRKCVRVQLIKNGKVVTAFLPGDGALLFVNEHDEVVIEGIGGPEGRAYGDLPGVRWKVIKVNGVSLKEILRGRKKKPTR</sequence>
<protein>
    <recommendedName>
        <fullName evidence="7">Small ribosomal subunit protein uS12</fullName>
    </recommendedName>
</protein>
<keyword evidence="5 7" id="KW-0689">Ribosomal protein</keyword>
<evidence type="ECO:0000256" key="2">
    <source>
        <dbReference type="ARBA" id="ARBA00011458"/>
    </source>
</evidence>
<organism evidence="10">
    <name type="scientific">Thermofilum pendens</name>
    <dbReference type="NCBI Taxonomy" id="2269"/>
    <lineage>
        <taxon>Archaea</taxon>
        <taxon>Thermoproteota</taxon>
        <taxon>Thermoprotei</taxon>
        <taxon>Thermofilales</taxon>
        <taxon>Thermofilaceae</taxon>
        <taxon>Thermofilum</taxon>
    </lineage>
</organism>
<evidence type="ECO:0000256" key="8">
    <source>
        <dbReference type="RuleBase" id="RU003622"/>
    </source>
</evidence>
<evidence type="ECO:0000313" key="10">
    <source>
        <dbReference type="EMBL" id="HGI44172.1"/>
    </source>
</evidence>
<dbReference type="Gene3D" id="2.40.50.140">
    <property type="entry name" value="Nucleic acid-binding proteins"/>
    <property type="match status" value="1"/>
</dbReference>
<gene>
    <name evidence="7" type="primary">rps12</name>
    <name evidence="10" type="ORF">ENV17_07295</name>
</gene>
<dbReference type="PANTHER" id="PTHR11652">
    <property type="entry name" value="30S RIBOSOMAL PROTEIN S12 FAMILY MEMBER"/>
    <property type="match status" value="1"/>
</dbReference>
<accession>A0A7C4FFW1</accession>
<evidence type="ECO:0000256" key="7">
    <source>
        <dbReference type="HAMAP-Rule" id="MF_00403"/>
    </source>
</evidence>
<dbReference type="InterPro" id="IPR005680">
    <property type="entry name" value="Ribosomal_uS12_euk/arc"/>
</dbReference>
<dbReference type="GO" id="GO:0003735">
    <property type="term" value="F:structural constituent of ribosome"/>
    <property type="evidence" value="ECO:0007669"/>
    <property type="project" value="UniProtKB-UniRule"/>
</dbReference>
<evidence type="ECO:0000256" key="6">
    <source>
        <dbReference type="ARBA" id="ARBA00023274"/>
    </source>
</evidence>
<dbReference type="Pfam" id="PF00164">
    <property type="entry name" value="Ribosom_S12_S23"/>
    <property type="match status" value="1"/>
</dbReference>
<evidence type="ECO:0000256" key="1">
    <source>
        <dbReference type="ARBA" id="ARBA00005657"/>
    </source>
</evidence>
<dbReference type="InterPro" id="IPR006032">
    <property type="entry name" value="Ribosomal_uS12"/>
</dbReference>
<reference evidence="10" key="1">
    <citation type="journal article" date="2020" name="mSystems">
        <title>Genome- and Community-Level Interaction Insights into Carbon Utilization and Element Cycling Functions of Hydrothermarchaeota in Hydrothermal Sediment.</title>
        <authorList>
            <person name="Zhou Z."/>
            <person name="Liu Y."/>
            <person name="Xu W."/>
            <person name="Pan J."/>
            <person name="Luo Z.H."/>
            <person name="Li M."/>
        </authorList>
    </citation>
    <scope>NUCLEOTIDE SEQUENCE [LARGE SCALE GENOMIC DNA]</scope>
    <source>
        <strain evidence="10">SpSt-735</strain>
    </source>
</reference>
<evidence type="ECO:0000256" key="9">
    <source>
        <dbReference type="RuleBase" id="RU004490"/>
    </source>
</evidence>
<dbReference type="GO" id="GO:0019843">
    <property type="term" value="F:rRNA binding"/>
    <property type="evidence" value="ECO:0007669"/>
    <property type="project" value="UniProtKB-UniRule"/>
</dbReference>
<comment type="similarity">
    <text evidence="1 7 8">Belongs to the universal ribosomal protein uS12 family.</text>
</comment>
<dbReference type="FunFam" id="2.40.50.140:FF:000007">
    <property type="entry name" value="40S ribosomal protein S23"/>
    <property type="match status" value="1"/>
</dbReference>
<evidence type="ECO:0000256" key="3">
    <source>
        <dbReference type="ARBA" id="ARBA00022730"/>
    </source>
</evidence>
<dbReference type="HAMAP" id="MF_00403_A">
    <property type="entry name" value="Ribosomal_uS12_A"/>
    <property type="match status" value="1"/>
</dbReference>
<dbReference type="NCBIfam" id="NF003254">
    <property type="entry name" value="PRK04211.1"/>
    <property type="match status" value="1"/>
</dbReference>
<dbReference type="GO" id="GO:0015935">
    <property type="term" value="C:small ribosomal subunit"/>
    <property type="evidence" value="ECO:0007669"/>
    <property type="project" value="UniProtKB-UniRule"/>
</dbReference>
<dbReference type="NCBIfam" id="TIGR00982">
    <property type="entry name" value="uS12_E_A"/>
    <property type="match status" value="1"/>
</dbReference>
<evidence type="ECO:0000256" key="5">
    <source>
        <dbReference type="ARBA" id="ARBA00022980"/>
    </source>
</evidence>
<dbReference type="InterPro" id="IPR012340">
    <property type="entry name" value="NA-bd_OB-fold"/>
</dbReference>
<comment type="caution">
    <text evidence="10">The sequence shown here is derived from an EMBL/GenBank/DDBJ whole genome shotgun (WGS) entry which is preliminary data.</text>
</comment>
<dbReference type="CDD" id="cd03367">
    <property type="entry name" value="Ribosomal_S23"/>
    <property type="match status" value="1"/>
</dbReference>
<dbReference type="EMBL" id="DTFI01000205">
    <property type="protein sequence ID" value="HGI44172.1"/>
    <property type="molecule type" value="Genomic_DNA"/>
</dbReference>
<keyword evidence="6 7" id="KW-0687">Ribonucleoprotein</keyword>
<comment type="subunit">
    <text evidence="2 7 9">Part of the 30S ribosomal subunit.</text>
</comment>
<evidence type="ECO:0000256" key="4">
    <source>
        <dbReference type="ARBA" id="ARBA00022884"/>
    </source>
</evidence>
<dbReference type="GO" id="GO:0006412">
    <property type="term" value="P:translation"/>
    <property type="evidence" value="ECO:0007669"/>
    <property type="project" value="UniProtKB-UniRule"/>
</dbReference>